<name>A0A4R3JE28_9FIRM</name>
<accession>A0A4R3JE28</accession>
<evidence type="ECO:0000313" key="4">
    <source>
        <dbReference type="Proteomes" id="UP000294613"/>
    </source>
</evidence>
<keyword evidence="1" id="KW-0175">Coiled coil</keyword>
<gene>
    <name evidence="3" type="ORF">EDD74_12910</name>
    <name evidence="2" type="ORF">FAEUMB_14130</name>
</gene>
<feature type="coiled-coil region" evidence="1">
    <location>
        <begin position="39"/>
        <end position="84"/>
    </location>
</feature>
<comment type="caution">
    <text evidence="3">The sequence shown here is derived from an EMBL/GenBank/DDBJ whole genome shotgun (WGS) entry which is preliminary data.</text>
</comment>
<organism evidence="3 4">
    <name type="scientific">Faecalimonas umbilicata</name>
    <dbReference type="NCBI Taxonomy" id="1912855"/>
    <lineage>
        <taxon>Bacteria</taxon>
        <taxon>Bacillati</taxon>
        <taxon>Bacillota</taxon>
        <taxon>Clostridia</taxon>
        <taxon>Lachnospirales</taxon>
        <taxon>Lachnospiraceae</taxon>
        <taxon>Faecalimonas</taxon>
    </lineage>
</organism>
<reference evidence="2 5" key="1">
    <citation type="journal article" date="2018" name="Int. J. Syst. Evol. Microbiol.">
        <title>Draft Genome Sequence of Faecalimonas umbilicata JCM 30896T, an Acetate-Producing Bacterium Isolated from Human Feces.</title>
        <authorList>
            <person name="Sakamoto M."/>
            <person name="Ikeyama N."/>
            <person name="Yuki M."/>
            <person name="Ohkuma M."/>
        </authorList>
    </citation>
    <scope>NUCLEOTIDE SEQUENCE [LARGE SCALE GENOMIC DNA]</scope>
    <source>
        <strain evidence="2 5">EGH7</strain>
    </source>
</reference>
<evidence type="ECO:0000256" key="1">
    <source>
        <dbReference type="SAM" id="Coils"/>
    </source>
</evidence>
<dbReference type="EMBL" id="BHEO01000005">
    <property type="protein sequence ID" value="GBU04872.1"/>
    <property type="molecule type" value="Genomic_DNA"/>
</dbReference>
<evidence type="ECO:0000313" key="5">
    <source>
        <dbReference type="Proteomes" id="UP000702954"/>
    </source>
</evidence>
<dbReference type="AlphaFoldDB" id="A0A4R3JE28"/>
<dbReference type="Proteomes" id="UP000294613">
    <property type="component" value="Unassembled WGS sequence"/>
</dbReference>
<dbReference type="RefSeq" id="WP_116441576.1">
    <property type="nucleotide sequence ID" value="NZ_BHEO01000005.1"/>
</dbReference>
<protein>
    <submittedName>
        <fullName evidence="3">Uncharacterized protein</fullName>
    </submittedName>
</protein>
<sequence>MSKTMKSFRLSDEAIRAIEERDRSKYRTAQEYIEALILHSDKKTTIETLVDKIDGLEEEISTLKEEMKRENEEQMQRLEILFGRCLAETERKEQRRIVSYQSAPPDEVI</sequence>
<dbReference type="SUPFAM" id="SSF161270">
    <property type="entry name" value="PspA lactotransferrin-binding region"/>
    <property type="match status" value="1"/>
</dbReference>
<evidence type="ECO:0000313" key="2">
    <source>
        <dbReference type="EMBL" id="GBU04872.1"/>
    </source>
</evidence>
<dbReference type="Proteomes" id="UP000702954">
    <property type="component" value="Unassembled WGS sequence"/>
</dbReference>
<dbReference type="EMBL" id="SLZV01000029">
    <property type="protein sequence ID" value="TCS63346.1"/>
    <property type="molecule type" value="Genomic_DNA"/>
</dbReference>
<evidence type="ECO:0000313" key="3">
    <source>
        <dbReference type="EMBL" id="TCS63346.1"/>
    </source>
</evidence>
<reference evidence="3 4" key="2">
    <citation type="submission" date="2019-03" db="EMBL/GenBank/DDBJ databases">
        <title>Genomic Encyclopedia of Type Strains, Phase IV (KMG-IV): sequencing the most valuable type-strain genomes for metagenomic binning, comparative biology and taxonomic classification.</title>
        <authorList>
            <person name="Goeker M."/>
        </authorList>
    </citation>
    <scope>NUCLEOTIDE SEQUENCE [LARGE SCALE GENOMIC DNA]</scope>
    <source>
        <strain evidence="3 4">DSM 103426</strain>
    </source>
</reference>
<keyword evidence="5" id="KW-1185">Reference proteome</keyword>
<proteinExistence type="predicted"/>